<feature type="domain" description="HTH marR-type" evidence="1">
    <location>
        <begin position="11"/>
        <end position="145"/>
    </location>
</feature>
<dbReference type="Gene3D" id="1.10.10.10">
    <property type="entry name" value="Winged helix-like DNA-binding domain superfamily/Winged helix DNA-binding domain"/>
    <property type="match status" value="1"/>
</dbReference>
<dbReference type="InterPro" id="IPR039422">
    <property type="entry name" value="MarR/SlyA-like"/>
</dbReference>
<dbReference type="GO" id="GO:0003700">
    <property type="term" value="F:DNA-binding transcription factor activity"/>
    <property type="evidence" value="ECO:0007669"/>
    <property type="project" value="InterPro"/>
</dbReference>
<dbReference type="Pfam" id="PF13463">
    <property type="entry name" value="HTH_27"/>
    <property type="match status" value="1"/>
</dbReference>
<dbReference type="OrthoDB" id="2600321at2"/>
<organism evidence="2 3">
    <name type="scientific">Mumia zhuanghuii</name>
    <dbReference type="NCBI Taxonomy" id="2585211"/>
    <lineage>
        <taxon>Bacteria</taxon>
        <taxon>Bacillati</taxon>
        <taxon>Actinomycetota</taxon>
        <taxon>Actinomycetes</taxon>
        <taxon>Propionibacteriales</taxon>
        <taxon>Nocardioidaceae</taxon>
        <taxon>Mumia</taxon>
    </lineage>
</organism>
<dbReference type="InterPro" id="IPR036388">
    <property type="entry name" value="WH-like_DNA-bd_sf"/>
</dbReference>
<dbReference type="Proteomes" id="UP000306740">
    <property type="component" value="Unassembled WGS sequence"/>
</dbReference>
<evidence type="ECO:0000313" key="2">
    <source>
        <dbReference type="EMBL" id="TNC25206.1"/>
    </source>
</evidence>
<dbReference type="SMART" id="SM00347">
    <property type="entry name" value="HTH_MARR"/>
    <property type="match status" value="1"/>
</dbReference>
<dbReference type="SUPFAM" id="SSF46785">
    <property type="entry name" value="Winged helix' DNA-binding domain"/>
    <property type="match status" value="1"/>
</dbReference>
<dbReference type="PANTHER" id="PTHR33164">
    <property type="entry name" value="TRANSCRIPTIONAL REGULATOR, MARR FAMILY"/>
    <property type="match status" value="1"/>
</dbReference>
<proteinExistence type="predicted"/>
<dbReference type="EMBL" id="VDFR01000255">
    <property type="protein sequence ID" value="TNC25206.1"/>
    <property type="molecule type" value="Genomic_DNA"/>
</dbReference>
<dbReference type="InterPro" id="IPR036390">
    <property type="entry name" value="WH_DNA-bd_sf"/>
</dbReference>
<accession>A0A5C4LZD0</accession>
<dbReference type="GO" id="GO:0006950">
    <property type="term" value="P:response to stress"/>
    <property type="evidence" value="ECO:0007669"/>
    <property type="project" value="TreeGrafter"/>
</dbReference>
<reference evidence="2 3" key="1">
    <citation type="submission" date="2019-05" db="EMBL/GenBank/DDBJ databases">
        <title>Mumia sp. nov., isolated from the intestinal contents of plateau pika (Ochotona curzoniae) in the Qinghai-Tibet plateau of China.</title>
        <authorList>
            <person name="Tian Z."/>
        </authorList>
    </citation>
    <scope>NUCLEOTIDE SEQUENCE [LARGE SCALE GENOMIC DNA]</scope>
    <source>
        <strain evidence="3">527</strain>
    </source>
</reference>
<sequence>MYVEYDGAMHSVEEFRYLVLAAQREGARALAGALKPHGLTPSQAEAIAVLRDAGRPLAVREIGERLVCEGGSPSRLMATLAEKGLVQSTPGSTDRRTTLQSLTNEGRKAAHTVSQIEQDLYSNLNAVLSDNELEAALPALRSLVAQLPAGQALRRRIEDRI</sequence>
<comment type="caution">
    <text evidence="2">The sequence shown here is derived from an EMBL/GenBank/DDBJ whole genome shotgun (WGS) entry which is preliminary data.</text>
</comment>
<dbReference type="PANTHER" id="PTHR33164:SF43">
    <property type="entry name" value="HTH-TYPE TRANSCRIPTIONAL REPRESSOR YETL"/>
    <property type="match status" value="1"/>
</dbReference>
<name>A0A5C4LZD0_9ACTN</name>
<gene>
    <name evidence="2" type="ORF">FHE65_34920</name>
</gene>
<dbReference type="RefSeq" id="WP_139107440.1">
    <property type="nucleotide sequence ID" value="NZ_VDFR01000255.1"/>
</dbReference>
<dbReference type="InterPro" id="IPR000835">
    <property type="entry name" value="HTH_MarR-typ"/>
</dbReference>
<evidence type="ECO:0000259" key="1">
    <source>
        <dbReference type="PROSITE" id="PS50995"/>
    </source>
</evidence>
<dbReference type="AlphaFoldDB" id="A0A5C4LZD0"/>
<dbReference type="PROSITE" id="PS50995">
    <property type="entry name" value="HTH_MARR_2"/>
    <property type="match status" value="1"/>
</dbReference>
<evidence type="ECO:0000313" key="3">
    <source>
        <dbReference type="Proteomes" id="UP000306740"/>
    </source>
</evidence>
<protein>
    <submittedName>
        <fullName evidence="2">MarR family transcriptional regulator</fullName>
    </submittedName>
</protein>